<feature type="non-terminal residue" evidence="11">
    <location>
        <position position="198"/>
    </location>
</feature>
<evidence type="ECO:0000256" key="4">
    <source>
        <dbReference type="ARBA" id="ARBA00022801"/>
    </source>
</evidence>
<dbReference type="GO" id="GO:0034039">
    <property type="term" value="F:8-oxo-7,8-dihydroguanine DNA N-glycosylase activity"/>
    <property type="evidence" value="ECO:0007669"/>
    <property type="project" value="TreeGrafter"/>
</dbReference>
<dbReference type="CDD" id="cd08773">
    <property type="entry name" value="FpgNei_N"/>
    <property type="match status" value="1"/>
</dbReference>
<gene>
    <name evidence="11" type="ORF">C0175_04875</name>
</gene>
<keyword evidence="7" id="KW-0456">Lyase</keyword>
<dbReference type="InterPro" id="IPR015886">
    <property type="entry name" value="H2TH_FPG"/>
</dbReference>
<evidence type="ECO:0000256" key="3">
    <source>
        <dbReference type="ARBA" id="ARBA00022763"/>
    </source>
</evidence>
<keyword evidence="3" id="KW-0227">DNA damage</keyword>
<evidence type="ECO:0000256" key="5">
    <source>
        <dbReference type="ARBA" id="ARBA00023125"/>
    </source>
</evidence>
<dbReference type="EMBL" id="PNIX01000286">
    <property type="protein sequence ID" value="PMP81745.1"/>
    <property type="molecule type" value="Genomic_DNA"/>
</dbReference>
<dbReference type="GO" id="GO:0016829">
    <property type="term" value="F:lyase activity"/>
    <property type="evidence" value="ECO:0007669"/>
    <property type="project" value="UniProtKB-KW"/>
</dbReference>
<keyword evidence="4" id="KW-0378">Hydrolase</keyword>
<organism evidence="11 12">
    <name type="scientific">Caldisericum exile</name>
    <dbReference type="NCBI Taxonomy" id="693075"/>
    <lineage>
        <taxon>Bacteria</taxon>
        <taxon>Pseudomonadati</taxon>
        <taxon>Caldisericota/Cryosericota group</taxon>
        <taxon>Caldisericota</taxon>
        <taxon>Caldisericia</taxon>
        <taxon>Caldisericales</taxon>
        <taxon>Caldisericaceae</taxon>
        <taxon>Caldisericum</taxon>
    </lineage>
</organism>
<dbReference type="InterPro" id="IPR010979">
    <property type="entry name" value="Ribosomal_uS13-like_H2TH"/>
</dbReference>
<evidence type="ECO:0000256" key="2">
    <source>
        <dbReference type="ARBA" id="ARBA00009409"/>
    </source>
</evidence>
<dbReference type="Gene3D" id="1.10.8.50">
    <property type="match status" value="1"/>
</dbReference>
<comment type="caution">
    <text evidence="11">The sequence shown here is derived from an EMBL/GenBank/DDBJ whole genome shotgun (WGS) entry which is preliminary data.</text>
</comment>
<sequence length="198" mass="22975">MPEIIEVNFLKDEIASAFLGKRVVEAILRNEKIANIKKKEFEKELTGELLEDVKRHGKILILKFSNDKYLLIHFLLTGYMRLIEESEKEKTQAYLKFDDERSLGIFGIMSNGFIHFHKGKKIEDLEELKELGIDVLDEKFTVEKFKEIVEENKNKTIKDILLDQSIIAGLGNAYSDEILFESKIHPKRKAKDLSFAEV</sequence>
<evidence type="ECO:0000256" key="9">
    <source>
        <dbReference type="ARBA" id="ARBA00023295"/>
    </source>
</evidence>
<feature type="domain" description="Formamidopyrimidine-DNA glycosylase catalytic" evidence="10">
    <location>
        <begin position="2"/>
        <end position="104"/>
    </location>
</feature>
<keyword evidence="5" id="KW-0238">DNA-binding</keyword>
<dbReference type="AlphaFoldDB" id="A0A2J6X5C7"/>
<dbReference type="GO" id="GO:0003684">
    <property type="term" value="F:damaged DNA binding"/>
    <property type="evidence" value="ECO:0007669"/>
    <property type="project" value="InterPro"/>
</dbReference>
<dbReference type="PANTHER" id="PTHR22993:SF9">
    <property type="entry name" value="FORMAMIDOPYRIMIDINE-DNA GLYCOSYLASE"/>
    <property type="match status" value="1"/>
</dbReference>
<dbReference type="GO" id="GO:0008270">
    <property type="term" value="F:zinc ion binding"/>
    <property type="evidence" value="ECO:0007669"/>
    <property type="project" value="InterPro"/>
</dbReference>
<keyword evidence="9" id="KW-0326">Glycosidase</keyword>
<evidence type="ECO:0000256" key="8">
    <source>
        <dbReference type="ARBA" id="ARBA00023268"/>
    </source>
</evidence>
<comment type="similarity">
    <text evidence="2">Belongs to the FPG family.</text>
</comment>
<dbReference type="PROSITE" id="PS51068">
    <property type="entry name" value="FPG_CAT"/>
    <property type="match status" value="1"/>
</dbReference>
<dbReference type="Gene3D" id="3.20.190.10">
    <property type="entry name" value="MutM-like, N-terminal"/>
    <property type="match status" value="1"/>
</dbReference>
<evidence type="ECO:0000256" key="7">
    <source>
        <dbReference type="ARBA" id="ARBA00023239"/>
    </source>
</evidence>
<comment type="catalytic activity">
    <reaction evidence="1">
        <text>Hydrolysis of DNA containing ring-opened 7-methylguanine residues, releasing 2,6-diamino-4-hydroxy-5-(N-methyl)formamidopyrimidine.</text>
        <dbReference type="EC" id="3.2.2.23"/>
    </reaction>
</comment>
<name>A0A2J6X5C7_9BACT</name>
<dbReference type="SMART" id="SM00898">
    <property type="entry name" value="Fapy_DNA_glyco"/>
    <property type="match status" value="1"/>
</dbReference>
<dbReference type="Pfam" id="PF01149">
    <property type="entry name" value="Fapy_DNA_glyco"/>
    <property type="match status" value="1"/>
</dbReference>
<evidence type="ECO:0000313" key="12">
    <source>
        <dbReference type="Proteomes" id="UP000236910"/>
    </source>
</evidence>
<dbReference type="Proteomes" id="UP000236910">
    <property type="component" value="Unassembled WGS sequence"/>
</dbReference>
<dbReference type="SUPFAM" id="SSF46946">
    <property type="entry name" value="S13-like H2TH domain"/>
    <property type="match status" value="1"/>
</dbReference>
<dbReference type="GO" id="GO:0003906">
    <property type="term" value="F:DNA-(apurinic or apyrimidinic site) endonuclease activity"/>
    <property type="evidence" value="ECO:0007669"/>
    <property type="project" value="InterPro"/>
</dbReference>
<evidence type="ECO:0000256" key="1">
    <source>
        <dbReference type="ARBA" id="ARBA00001668"/>
    </source>
</evidence>
<keyword evidence="6" id="KW-0234">DNA repair</keyword>
<evidence type="ECO:0000256" key="6">
    <source>
        <dbReference type="ARBA" id="ARBA00023204"/>
    </source>
</evidence>
<dbReference type="GO" id="GO:0006284">
    <property type="term" value="P:base-excision repair"/>
    <property type="evidence" value="ECO:0007669"/>
    <property type="project" value="InterPro"/>
</dbReference>
<dbReference type="SMART" id="SM01232">
    <property type="entry name" value="H2TH"/>
    <property type="match status" value="1"/>
</dbReference>
<evidence type="ECO:0000259" key="10">
    <source>
        <dbReference type="PROSITE" id="PS51068"/>
    </source>
</evidence>
<proteinExistence type="inferred from homology"/>
<dbReference type="SUPFAM" id="SSF81624">
    <property type="entry name" value="N-terminal domain of MutM-like DNA repair proteins"/>
    <property type="match status" value="1"/>
</dbReference>
<dbReference type="PANTHER" id="PTHR22993">
    <property type="entry name" value="FORMAMIDOPYRIMIDINE-DNA GLYCOSYLASE"/>
    <property type="match status" value="1"/>
</dbReference>
<dbReference type="Pfam" id="PF06831">
    <property type="entry name" value="H2TH"/>
    <property type="match status" value="1"/>
</dbReference>
<protein>
    <recommendedName>
        <fullName evidence="10">Formamidopyrimidine-DNA glycosylase catalytic domain-containing protein</fullName>
    </recommendedName>
</protein>
<accession>A0A2J6X5C7</accession>
<keyword evidence="8" id="KW-0511">Multifunctional enzyme</keyword>
<reference evidence="11 12" key="1">
    <citation type="submission" date="2018-01" db="EMBL/GenBank/DDBJ databases">
        <title>Metagenomic assembled genomes from two thermal pools in the Uzon Caldera, Kamchatka, Russia.</title>
        <authorList>
            <person name="Wilkins L."/>
            <person name="Ettinger C."/>
        </authorList>
    </citation>
    <scope>NUCLEOTIDE SEQUENCE [LARGE SCALE GENOMIC DNA]</scope>
    <source>
        <strain evidence="11">ARK-10</strain>
    </source>
</reference>
<evidence type="ECO:0000313" key="11">
    <source>
        <dbReference type="EMBL" id="PMP81745.1"/>
    </source>
</evidence>
<dbReference type="InterPro" id="IPR035937">
    <property type="entry name" value="FPG_N"/>
</dbReference>
<dbReference type="InterPro" id="IPR012319">
    <property type="entry name" value="FPG_cat"/>
</dbReference>